<sequence>MHHQRRPPALRRREWLAGSLVALAAHGRARGASPDERWRPSRPITLVVPFAGGSATDAVARLLAQIITASFNGLPVVVDNRAGANGVIGAGLVARAEPDGHTLLVTTNTTHSANPALLRHIDYDPVADFAPVARVGDVPFMLTVGRNSPYQSARALLDAARARPGRMSYASGNSTGIVAGATMARRAGAEMLHVPYRSTPPAMTDVIAGRVDCMFVDIAAGIGNVRGGQLRALALSTASPSPLLPDVPPLAEATGLPGFDLISWSGVFAPARTPAPAIAALNAAIRHSIETPEARARFAEIGYAVLSGTPDELGHFVRRQIEVWRELVEAAGIEKE</sequence>
<dbReference type="SUPFAM" id="SSF53850">
    <property type="entry name" value="Periplasmic binding protein-like II"/>
    <property type="match status" value="1"/>
</dbReference>
<dbReference type="InterPro" id="IPR042100">
    <property type="entry name" value="Bug_dom1"/>
</dbReference>
<accession>A0ABT1WYY1</accession>
<dbReference type="Gene3D" id="3.40.190.150">
    <property type="entry name" value="Bordetella uptake gene, domain 1"/>
    <property type="match status" value="1"/>
</dbReference>
<comment type="caution">
    <text evidence="2">The sequence shown here is derived from an EMBL/GenBank/DDBJ whole genome shotgun (WGS) entry which is preliminary data.</text>
</comment>
<dbReference type="Gene3D" id="3.40.190.10">
    <property type="entry name" value="Periplasmic binding protein-like II"/>
    <property type="match status" value="1"/>
</dbReference>
<gene>
    <name evidence="2" type="ORF">NRP21_03220</name>
</gene>
<dbReference type="Proteomes" id="UP001524642">
    <property type="component" value="Unassembled WGS sequence"/>
</dbReference>
<protein>
    <submittedName>
        <fullName evidence="2">Tripartite tricarboxylate transporter substrate binding protein</fullName>
    </submittedName>
</protein>
<comment type="similarity">
    <text evidence="1">Belongs to the UPF0065 (bug) family.</text>
</comment>
<dbReference type="RefSeq" id="WP_257714736.1">
    <property type="nucleotide sequence ID" value="NZ_JANJOU010000002.1"/>
</dbReference>
<proteinExistence type="inferred from homology"/>
<dbReference type="CDD" id="cd07012">
    <property type="entry name" value="PBP2_Bug_TTT"/>
    <property type="match status" value="1"/>
</dbReference>
<dbReference type="InterPro" id="IPR005064">
    <property type="entry name" value="BUG"/>
</dbReference>
<dbReference type="PANTHER" id="PTHR42928:SF5">
    <property type="entry name" value="BLR1237 PROTEIN"/>
    <property type="match status" value="1"/>
</dbReference>
<dbReference type="EMBL" id="JANJOU010000002">
    <property type="protein sequence ID" value="MCR0981055.1"/>
    <property type="molecule type" value="Genomic_DNA"/>
</dbReference>
<dbReference type="Pfam" id="PF03401">
    <property type="entry name" value="TctC"/>
    <property type="match status" value="1"/>
</dbReference>
<organism evidence="2 3">
    <name type="scientific">Roseomonas populi</name>
    <dbReference type="NCBI Taxonomy" id="3121582"/>
    <lineage>
        <taxon>Bacteria</taxon>
        <taxon>Pseudomonadati</taxon>
        <taxon>Pseudomonadota</taxon>
        <taxon>Alphaproteobacteria</taxon>
        <taxon>Acetobacterales</taxon>
        <taxon>Roseomonadaceae</taxon>
        <taxon>Roseomonas</taxon>
    </lineage>
</organism>
<name>A0ABT1WYY1_9PROT</name>
<evidence type="ECO:0000313" key="3">
    <source>
        <dbReference type="Proteomes" id="UP001524642"/>
    </source>
</evidence>
<keyword evidence="3" id="KW-1185">Reference proteome</keyword>
<dbReference type="PANTHER" id="PTHR42928">
    <property type="entry name" value="TRICARBOXYLATE-BINDING PROTEIN"/>
    <property type="match status" value="1"/>
</dbReference>
<reference evidence="2 3" key="1">
    <citation type="submission" date="2022-06" db="EMBL/GenBank/DDBJ databases">
        <title>Roseomonas CN29.</title>
        <authorList>
            <person name="Cheng Y."/>
            <person name="He X."/>
        </authorList>
    </citation>
    <scope>NUCLEOTIDE SEQUENCE [LARGE SCALE GENOMIC DNA]</scope>
    <source>
        <strain evidence="2 3">CN29</strain>
    </source>
</reference>
<dbReference type="PIRSF" id="PIRSF017082">
    <property type="entry name" value="YflP"/>
    <property type="match status" value="1"/>
</dbReference>
<evidence type="ECO:0000313" key="2">
    <source>
        <dbReference type="EMBL" id="MCR0981055.1"/>
    </source>
</evidence>
<evidence type="ECO:0000256" key="1">
    <source>
        <dbReference type="ARBA" id="ARBA00006987"/>
    </source>
</evidence>